<dbReference type="RefSeq" id="WP_130139863.1">
    <property type="nucleotide sequence ID" value="NZ_SGIT01000001.1"/>
</dbReference>
<proteinExistence type="predicted"/>
<dbReference type="SUPFAM" id="SSF47384">
    <property type="entry name" value="Homodimeric domain of signal transducing histidine kinase"/>
    <property type="match status" value="1"/>
</dbReference>
<keyword evidence="4" id="KW-0808">Transferase</keyword>
<dbReference type="Gene3D" id="3.30.565.10">
    <property type="entry name" value="Histidine kinase-like ATPase, C-terminal domain"/>
    <property type="match status" value="1"/>
</dbReference>
<dbReference type="EC" id="2.7.13.3" evidence="2"/>
<dbReference type="InterPro" id="IPR004358">
    <property type="entry name" value="Sig_transdc_His_kin-like_C"/>
</dbReference>
<dbReference type="InterPro" id="IPR005467">
    <property type="entry name" value="His_kinase_dom"/>
</dbReference>
<comment type="caution">
    <text evidence="13">The sequence shown here is derived from an EMBL/GenBank/DDBJ whole genome shotgun (WGS) entry which is preliminary data.</text>
</comment>
<dbReference type="OrthoDB" id="717811at2"/>
<dbReference type="InterPro" id="IPR015943">
    <property type="entry name" value="WD40/YVTN_repeat-like_dom_sf"/>
</dbReference>
<evidence type="ECO:0000256" key="7">
    <source>
        <dbReference type="ARBA" id="ARBA00023125"/>
    </source>
</evidence>
<dbReference type="InterPro" id="IPR009057">
    <property type="entry name" value="Homeodomain-like_sf"/>
</dbReference>
<dbReference type="InterPro" id="IPR018060">
    <property type="entry name" value="HTH_AraC"/>
</dbReference>
<evidence type="ECO:0000259" key="10">
    <source>
        <dbReference type="PROSITE" id="PS01124"/>
    </source>
</evidence>
<dbReference type="GO" id="GO:0000155">
    <property type="term" value="F:phosphorelay sensor kinase activity"/>
    <property type="evidence" value="ECO:0007669"/>
    <property type="project" value="InterPro"/>
</dbReference>
<dbReference type="FunFam" id="3.30.565.10:FF:000006">
    <property type="entry name" value="Sensor histidine kinase WalK"/>
    <property type="match status" value="1"/>
</dbReference>
<evidence type="ECO:0000256" key="2">
    <source>
        <dbReference type="ARBA" id="ARBA00012438"/>
    </source>
</evidence>
<dbReference type="SUPFAM" id="SSF63829">
    <property type="entry name" value="Calcium-dependent phosphotriesterase"/>
    <property type="match status" value="3"/>
</dbReference>
<keyword evidence="8" id="KW-0804">Transcription</keyword>
<dbReference type="GO" id="GO:0003700">
    <property type="term" value="F:DNA-binding transcription factor activity"/>
    <property type="evidence" value="ECO:0007669"/>
    <property type="project" value="InterPro"/>
</dbReference>
<keyword evidence="3 9" id="KW-0597">Phosphoprotein</keyword>
<dbReference type="PANTHER" id="PTHR43547">
    <property type="entry name" value="TWO-COMPONENT HISTIDINE KINASE"/>
    <property type="match status" value="1"/>
</dbReference>
<protein>
    <recommendedName>
        <fullName evidence="2">histidine kinase</fullName>
        <ecNumber evidence="2">2.7.13.3</ecNumber>
    </recommendedName>
</protein>
<evidence type="ECO:0000256" key="5">
    <source>
        <dbReference type="ARBA" id="ARBA00022777"/>
    </source>
</evidence>
<evidence type="ECO:0000256" key="6">
    <source>
        <dbReference type="ARBA" id="ARBA00023015"/>
    </source>
</evidence>
<dbReference type="InterPro" id="IPR001789">
    <property type="entry name" value="Sig_transdc_resp-reg_receiver"/>
</dbReference>
<dbReference type="InterPro" id="IPR018062">
    <property type="entry name" value="HTH_AraC-typ_CS"/>
</dbReference>
<evidence type="ECO:0000256" key="8">
    <source>
        <dbReference type="ARBA" id="ARBA00023163"/>
    </source>
</evidence>
<dbReference type="CDD" id="cd00082">
    <property type="entry name" value="HisKA"/>
    <property type="match status" value="1"/>
</dbReference>
<evidence type="ECO:0000259" key="11">
    <source>
        <dbReference type="PROSITE" id="PS50109"/>
    </source>
</evidence>
<dbReference type="InterPro" id="IPR003661">
    <property type="entry name" value="HisK_dim/P_dom"/>
</dbReference>
<sequence length="1330" mass="151295">MILGKFQLLLVLFLLGWSISFSQPNQYKILSLEQGISNINALSVVQDDQGFIWVATELGLNRFSGNSFKHYYKSEHVDGISVNSNEINKLLYDDGHIYIGTRANGLNIFDIQKGVFSYFTHDPDDKNSIATNDITDMIKGIDGHIWLSTYHRGIQRFDTTTQTFTHFGTETIPDLPSNSIWSVAQDQQGKLYSGHVNHGVSIFDAKTGNLENLHTQNTAGALPHDEVKILFCDSRNNIWIGTKKGLAVYTPHNKKIRHVPLHSTTGSANEPFVHTIREIGEGIWVGTEPSRVYVLTPRYNSDQEFLKVDNVRSVDISNSISVQDMIADEFGNVWLALYGSGLGFASHFTPFFQTLPDVKAVISGIVIDRQNTGWLITEGSGLLRWTPDKNLVEKVKAPSNIRDKTFLTAYQDRQDNIWLGLVDKGVAQFHTSTKQWHKIELDGELNEVRAILEDQKGKIWLGTINGLVIYDPLSQTFEKLRINMPSLGDYAPRSLVEDGSGNIWVGTYGQGVYVFSTENRTLIAHFDTHGGLRSNSINHLFRDNENNIWIATNEGMAVQYAKQELGTLKNIVPPKPNAWLFIQAIAEDRNGNIWCSTKAGLLRYVPKDDRFFSYDQDFGIPLGGFKNSSVAANKQHYLFFGMQNGICFFDPKEIPIQLPISSVHIRKFTTFRSGESPLQQEKQTYGVKQLRLSYQENSFSIEFSAADYALHGLMEFSYQLHGFDSDWTNIGGEQVLNFRNIPYGNYDLLIRARLKNENWSGDVTRLSINIKPPYYLSPYAKVLYILLMSGIAFAIFFFYHRKIKAEGELRLKKLEHQQQQQLATERLHFFTNITHELRTPLTLILGPLDDLLRENNLSTKQKKLVQVVQKSSNRLFSLVNQLLEFRKVESRHKPLVLGEGYLGEVVQDIVNKYRELNVKDTLQIRCQLPSTDLRTTFDAEIIHIILDNLLSNAYKYTNTGAIDVQLTYEQDQLNTWSVLRIKDTGCGIPEEYLERIYDRFFQIDHQAQPGTGIGLAMVKELVAVHYGKIDIKSKVGDGTEFCVRLLTNHIAITPQQEKMADDAIHLENEDSQPVILVVEDDVDLRNYIVASLETHYTILLADNGIQGLDAATKHIPDLIISDVMMTGLDGFEMVGKLKENRSTSHIPIILFTAKDQEIDRQRGYELGVDSYLIKPVHPALLHKRIENILSNRKNVHNYVLQKLPSKTEKPTNELDTDLWKENTFVQEFVEIVEHYMQDDVLDAAKLAEKMNMSQSTLYRKLKALTGKNINQLVRKIRIQKAATLLQSGQYNVTEASFMVGIHSTIYFRQCFKEEFGLLPSEYLKNASESK</sequence>
<dbReference type="SUPFAM" id="SSF52172">
    <property type="entry name" value="CheY-like"/>
    <property type="match status" value="1"/>
</dbReference>
<dbReference type="PROSITE" id="PS50110">
    <property type="entry name" value="RESPONSE_REGULATORY"/>
    <property type="match status" value="1"/>
</dbReference>
<dbReference type="PRINTS" id="PR00344">
    <property type="entry name" value="BCTRLSENSOR"/>
</dbReference>
<reference evidence="13 14" key="1">
    <citation type="submission" date="2019-02" db="EMBL/GenBank/DDBJ databases">
        <authorList>
            <person name="Li Y."/>
        </authorList>
    </citation>
    <scope>NUCLEOTIDE SEQUENCE [LARGE SCALE GENOMIC DNA]</scope>
    <source>
        <strain evidence="13 14">30C10-4-7</strain>
    </source>
</reference>
<dbReference type="PROSITE" id="PS50109">
    <property type="entry name" value="HIS_KIN"/>
    <property type="match status" value="1"/>
</dbReference>
<accession>A0A4Q6XW69</accession>
<feature type="domain" description="Response regulatory" evidence="12">
    <location>
        <begin position="1074"/>
        <end position="1189"/>
    </location>
</feature>
<name>A0A4Q6XW69_9SPHI</name>
<evidence type="ECO:0000259" key="12">
    <source>
        <dbReference type="PROSITE" id="PS50110"/>
    </source>
</evidence>
<organism evidence="13 14">
    <name type="scientific">Sphingobacterium corticibacterium</name>
    <dbReference type="NCBI Taxonomy" id="2484746"/>
    <lineage>
        <taxon>Bacteria</taxon>
        <taxon>Pseudomonadati</taxon>
        <taxon>Bacteroidota</taxon>
        <taxon>Sphingobacteriia</taxon>
        <taxon>Sphingobacteriales</taxon>
        <taxon>Sphingobacteriaceae</taxon>
        <taxon>Sphingobacterium</taxon>
    </lineage>
</organism>
<dbReference type="Pfam" id="PF02518">
    <property type="entry name" value="HATPase_c"/>
    <property type="match status" value="1"/>
</dbReference>
<dbReference type="EMBL" id="SGIT01000001">
    <property type="protein sequence ID" value="RZF61634.1"/>
    <property type="molecule type" value="Genomic_DNA"/>
</dbReference>
<dbReference type="InterPro" id="IPR003594">
    <property type="entry name" value="HATPase_dom"/>
</dbReference>
<dbReference type="Proteomes" id="UP000292855">
    <property type="component" value="Unassembled WGS sequence"/>
</dbReference>
<dbReference type="SMART" id="SM00342">
    <property type="entry name" value="HTH_ARAC"/>
    <property type="match status" value="1"/>
</dbReference>
<keyword evidence="5" id="KW-0418">Kinase</keyword>
<evidence type="ECO:0000313" key="13">
    <source>
        <dbReference type="EMBL" id="RZF61634.1"/>
    </source>
</evidence>
<dbReference type="Pfam" id="PF07494">
    <property type="entry name" value="Reg_prop"/>
    <property type="match status" value="3"/>
</dbReference>
<dbReference type="SUPFAM" id="SSF55874">
    <property type="entry name" value="ATPase domain of HSP90 chaperone/DNA topoisomerase II/histidine kinase"/>
    <property type="match status" value="1"/>
</dbReference>
<dbReference type="PANTHER" id="PTHR43547:SF2">
    <property type="entry name" value="HYBRID SIGNAL TRANSDUCTION HISTIDINE KINASE C"/>
    <property type="match status" value="1"/>
</dbReference>
<evidence type="ECO:0000256" key="1">
    <source>
        <dbReference type="ARBA" id="ARBA00000085"/>
    </source>
</evidence>
<dbReference type="Gene3D" id="2.60.40.10">
    <property type="entry name" value="Immunoglobulins"/>
    <property type="match status" value="1"/>
</dbReference>
<dbReference type="Gene3D" id="2.130.10.10">
    <property type="entry name" value="YVTN repeat-like/Quinoprotein amine dehydrogenase"/>
    <property type="match status" value="2"/>
</dbReference>
<evidence type="ECO:0000256" key="9">
    <source>
        <dbReference type="PROSITE-ProRule" id="PRU00169"/>
    </source>
</evidence>
<dbReference type="InterPro" id="IPR011123">
    <property type="entry name" value="Y_Y_Y"/>
</dbReference>
<dbReference type="Pfam" id="PF00072">
    <property type="entry name" value="Response_reg"/>
    <property type="match status" value="1"/>
</dbReference>
<dbReference type="PROSITE" id="PS00041">
    <property type="entry name" value="HTH_ARAC_FAMILY_1"/>
    <property type="match status" value="1"/>
</dbReference>
<dbReference type="PROSITE" id="PS01124">
    <property type="entry name" value="HTH_ARAC_FAMILY_2"/>
    <property type="match status" value="1"/>
</dbReference>
<feature type="domain" description="HTH araC/xylS-type" evidence="10">
    <location>
        <begin position="1226"/>
        <end position="1325"/>
    </location>
</feature>
<dbReference type="SMART" id="SM00448">
    <property type="entry name" value="REC"/>
    <property type="match status" value="1"/>
</dbReference>
<dbReference type="InterPro" id="IPR011110">
    <property type="entry name" value="Reg_prop"/>
</dbReference>
<dbReference type="Gene3D" id="1.10.287.130">
    <property type="match status" value="1"/>
</dbReference>
<dbReference type="Pfam" id="PF07495">
    <property type="entry name" value="Y_Y_Y"/>
    <property type="match status" value="1"/>
</dbReference>
<keyword evidence="7" id="KW-0238">DNA-binding</keyword>
<dbReference type="Gene3D" id="1.10.10.60">
    <property type="entry name" value="Homeodomain-like"/>
    <property type="match status" value="1"/>
</dbReference>
<gene>
    <name evidence="13" type="ORF">EWE74_01980</name>
</gene>
<dbReference type="InterPro" id="IPR013783">
    <property type="entry name" value="Ig-like_fold"/>
</dbReference>
<dbReference type="InterPro" id="IPR011006">
    <property type="entry name" value="CheY-like_superfamily"/>
</dbReference>
<dbReference type="Gene3D" id="3.40.50.2300">
    <property type="match status" value="1"/>
</dbReference>
<dbReference type="Pfam" id="PF12833">
    <property type="entry name" value="HTH_18"/>
    <property type="match status" value="1"/>
</dbReference>
<dbReference type="SMART" id="SM00388">
    <property type="entry name" value="HisKA"/>
    <property type="match status" value="1"/>
</dbReference>
<keyword evidence="6" id="KW-0805">Transcription regulation</keyword>
<evidence type="ECO:0000256" key="3">
    <source>
        <dbReference type="ARBA" id="ARBA00022553"/>
    </source>
</evidence>
<evidence type="ECO:0000313" key="14">
    <source>
        <dbReference type="Proteomes" id="UP000292855"/>
    </source>
</evidence>
<evidence type="ECO:0000256" key="4">
    <source>
        <dbReference type="ARBA" id="ARBA00022679"/>
    </source>
</evidence>
<feature type="modified residue" description="4-aspartylphosphate" evidence="9">
    <location>
        <position position="1122"/>
    </location>
</feature>
<dbReference type="GO" id="GO:0043565">
    <property type="term" value="F:sequence-specific DNA binding"/>
    <property type="evidence" value="ECO:0007669"/>
    <property type="project" value="InterPro"/>
</dbReference>
<dbReference type="InterPro" id="IPR036097">
    <property type="entry name" value="HisK_dim/P_sf"/>
</dbReference>
<dbReference type="SUPFAM" id="SSF46689">
    <property type="entry name" value="Homeodomain-like"/>
    <property type="match status" value="1"/>
</dbReference>
<dbReference type="Pfam" id="PF00512">
    <property type="entry name" value="HisKA"/>
    <property type="match status" value="1"/>
</dbReference>
<dbReference type="SMART" id="SM00387">
    <property type="entry name" value="HATPase_c"/>
    <property type="match status" value="1"/>
</dbReference>
<keyword evidence="14" id="KW-1185">Reference proteome</keyword>
<dbReference type="InterPro" id="IPR036890">
    <property type="entry name" value="HATPase_C_sf"/>
</dbReference>
<dbReference type="CDD" id="cd17574">
    <property type="entry name" value="REC_OmpR"/>
    <property type="match status" value="1"/>
</dbReference>
<dbReference type="FunFam" id="1.10.287.130:FF:000034">
    <property type="entry name" value="Two-component system sensor histidine kinase/response regulator"/>
    <property type="match status" value="1"/>
</dbReference>
<feature type="domain" description="Histidine kinase" evidence="11">
    <location>
        <begin position="832"/>
        <end position="1049"/>
    </location>
</feature>
<comment type="catalytic activity">
    <reaction evidence="1">
        <text>ATP + protein L-histidine = ADP + protein N-phospho-L-histidine.</text>
        <dbReference type="EC" id="2.7.13.3"/>
    </reaction>
</comment>